<evidence type="ECO:0000256" key="1">
    <source>
        <dbReference type="SAM" id="Coils"/>
    </source>
</evidence>
<evidence type="ECO:0000256" key="2">
    <source>
        <dbReference type="SAM" id="MobiDB-lite"/>
    </source>
</evidence>
<dbReference type="OrthoDB" id="2662502at2759"/>
<keyword evidence="1" id="KW-0175">Coiled coil</keyword>
<protein>
    <submittedName>
        <fullName evidence="3">Uncharacterized protein</fullName>
    </submittedName>
</protein>
<gene>
    <name evidence="3" type="ORF">BDN71DRAFT_1433033</name>
</gene>
<feature type="coiled-coil region" evidence="1">
    <location>
        <begin position="49"/>
        <end position="80"/>
    </location>
</feature>
<proteinExistence type="predicted"/>
<organism evidence="3 4">
    <name type="scientific">Pleurotus eryngii</name>
    <name type="common">Boletus of the steppes</name>
    <dbReference type="NCBI Taxonomy" id="5323"/>
    <lineage>
        <taxon>Eukaryota</taxon>
        <taxon>Fungi</taxon>
        <taxon>Dikarya</taxon>
        <taxon>Basidiomycota</taxon>
        <taxon>Agaricomycotina</taxon>
        <taxon>Agaricomycetes</taxon>
        <taxon>Agaricomycetidae</taxon>
        <taxon>Agaricales</taxon>
        <taxon>Pleurotineae</taxon>
        <taxon>Pleurotaceae</taxon>
        <taxon>Pleurotus</taxon>
    </lineage>
</organism>
<dbReference type="AlphaFoldDB" id="A0A9P6D667"/>
<dbReference type="Pfam" id="PF20414">
    <property type="entry name" value="DUF6698"/>
    <property type="match status" value="1"/>
</dbReference>
<feature type="region of interest" description="Disordered" evidence="2">
    <location>
        <begin position="294"/>
        <end position="314"/>
    </location>
</feature>
<name>A0A9P6D667_PLEER</name>
<comment type="caution">
    <text evidence="3">The sequence shown here is derived from an EMBL/GenBank/DDBJ whole genome shotgun (WGS) entry which is preliminary data.</text>
</comment>
<dbReference type="EMBL" id="MU154597">
    <property type="protein sequence ID" value="KAF9492667.1"/>
    <property type="molecule type" value="Genomic_DNA"/>
</dbReference>
<reference evidence="3" key="1">
    <citation type="submission" date="2020-11" db="EMBL/GenBank/DDBJ databases">
        <authorList>
            <consortium name="DOE Joint Genome Institute"/>
            <person name="Ahrendt S."/>
            <person name="Riley R."/>
            <person name="Andreopoulos W."/>
            <person name="Labutti K."/>
            <person name="Pangilinan J."/>
            <person name="Ruiz-Duenas F.J."/>
            <person name="Barrasa J.M."/>
            <person name="Sanchez-Garcia M."/>
            <person name="Camarero S."/>
            <person name="Miyauchi S."/>
            <person name="Serrano A."/>
            <person name="Linde D."/>
            <person name="Babiker R."/>
            <person name="Drula E."/>
            <person name="Ayuso-Fernandez I."/>
            <person name="Pacheco R."/>
            <person name="Padilla G."/>
            <person name="Ferreira P."/>
            <person name="Barriuso J."/>
            <person name="Kellner H."/>
            <person name="Castanera R."/>
            <person name="Alfaro M."/>
            <person name="Ramirez L."/>
            <person name="Pisabarro A.G."/>
            <person name="Kuo A."/>
            <person name="Tritt A."/>
            <person name="Lipzen A."/>
            <person name="He G."/>
            <person name="Yan M."/>
            <person name="Ng V."/>
            <person name="Cullen D."/>
            <person name="Martin F."/>
            <person name="Rosso M.-N."/>
            <person name="Henrissat B."/>
            <person name="Hibbett D."/>
            <person name="Martinez A.T."/>
            <person name="Grigoriev I.V."/>
        </authorList>
    </citation>
    <scope>NUCLEOTIDE SEQUENCE</scope>
    <source>
        <strain evidence="3">ATCC 90797</strain>
    </source>
</reference>
<evidence type="ECO:0000313" key="3">
    <source>
        <dbReference type="EMBL" id="KAF9492667.1"/>
    </source>
</evidence>
<accession>A0A9P6D667</accession>
<dbReference type="Proteomes" id="UP000807025">
    <property type="component" value="Unassembled WGS sequence"/>
</dbReference>
<evidence type="ECO:0000313" key="4">
    <source>
        <dbReference type="Proteomes" id="UP000807025"/>
    </source>
</evidence>
<dbReference type="InterPro" id="IPR046521">
    <property type="entry name" value="DUF6698"/>
</dbReference>
<sequence>MSHRNIRGNVGDAGKAAPACGGANVNSHGAVCLVNDEEIHDADILSGIAARYKRQYEEVNQELQDIVSEKEKNKERSTRAEGRGIMRTASLDVKIQFLLAEHDRRKLPGAESTQVLQTDNMEECTMKRGRDRDFEAFKQICCVVPGFVVQITNVRKETLDDMLTYFRQLEAGSKSARGDDLSGLRKMVGHKLNADQASPRTHYFPPEERTGRGLQNDITGCLLCPIEFDWNSASIKAFLRKHDNPSYNINSSYFIRFLYQGQEGDPEDIEKGFLYSEWIVQGLRHVFTSPSSVFQSTTERENEPPAKKARKKPTKQTVAQLMGMKHVTPRSVAYIAVLIHFSLTDAENWCINYNGFNYLGFYNAIVDYFETATPDTDEYENMQDILAWYDRQVFPMHAKDSLTSKPSTAFRDKLARQHAAKTSCAPRV</sequence>
<keyword evidence="4" id="KW-1185">Reference proteome</keyword>